<evidence type="ECO:0000256" key="4">
    <source>
        <dbReference type="ARBA" id="ARBA00022691"/>
    </source>
</evidence>
<protein>
    <recommendedName>
        <fullName evidence="9">tRNA-uridine aminocarboxypropyltransferase 1</fullName>
        <ecNumber evidence="2">2.5.1.25</ecNumber>
    </recommendedName>
    <alternativeName>
        <fullName evidence="10">DTW domain-containing protein 1</fullName>
    </alternativeName>
</protein>
<keyword evidence="5" id="KW-0819">tRNA processing</keyword>
<dbReference type="EMBL" id="CASHTH010000445">
    <property type="protein sequence ID" value="CAI8001595.1"/>
    <property type="molecule type" value="Genomic_DNA"/>
</dbReference>
<dbReference type="InterPro" id="IPR005636">
    <property type="entry name" value="DTW"/>
</dbReference>
<organism evidence="13 14">
    <name type="scientific">Geodia barretti</name>
    <name type="common">Barrett's horny sponge</name>
    <dbReference type="NCBI Taxonomy" id="519541"/>
    <lineage>
        <taxon>Eukaryota</taxon>
        <taxon>Metazoa</taxon>
        <taxon>Porifera</taxon>
        <taxon>Demospongiae</taxon>
        <taxon>Heteroscleromorpha</taxon>
        <taxon>Tetractinellida</taxon>
        <taxon>Astrophorina</taxon>
        <taxon>Geodiidae</taxon>
        <taxon>Geodia</taxon>
    </lineage>
</organism>
<evidence type="ECO:0000256" key="1">
    <source>
        <dbReference type="ARBA" id="ARBA00004123"/>
    </source>
</evidence>
<reference evidence="13" key="1">
    <citation type="submission" date="2023-03" db="EMBL/GenBank/DDBJ databases">
        <authorList>
            <person name="Steffen K."/>
            <person name="Cardenas P."/>
        </authorList>
    </citation>
    <scope>NUCLEOTIDE SEQUENCE</scope>
</reference>
<dbReference type="PANTHER" id="PTHR15627">
    <property type="entry name" value="NATURAL KILLER CELL-SPECIFIC ANTIGEN KLIP1"/>
    <property type="match status" value="1"/>
</dbReference>
<evidence type="ECO:0000256" key="9">
    <source>
        <dbReference type="ARBA" id="ARBA00039242"/>
    </source>
</evidence>
<dbReference type="GO" id="GO:0008033">
    <property type="term" value="P:tRNA processing"/>
    <property type="evidence" value="ECO:0007669"/>
    <property type="project" value="UniProtKB-KW"/>
</dbReference>
<sequence>MAMREDDRLKGPFSHLKLSSWDPLRSATREVCPKCKSSRKVYCYDCFQFLPNIDPTSIPRISLPVPVDIIKHSQEVQGKSTATHAVMLAPDNVSIHTYPSLPPFSDPNKCLLVFPREGALSVSEWVRQNGTETAGGGMDWRQVERVVFIDSTWIQTRKILKAFSYLLSSFPTSNKAYWE</sequence>
<keyword evidence="4" id="KW-0949">S-adenosyl-L-methionine</keyword>
<name>A0AA35R2C8_GEOBA</name>
<comment type="similarity">
    <text evidence="8">Belongs to the TDD superfamily. DTWD1 family.</text>
</comment>
<gene>
    <name evidence="13" type="ORF">GBAR_LOCUS3217</name>
</gene>
<keyword evidence="6" id="KW-0539">Nucleus</keyword>
<comment type="catalytic activity">
    <reaction evidence="11">
        <text>a uridine in tRNA + S-adenosyl-L-methionine = a 3-[(3S)-3-amino-3-carboxypropyl]uridine in tRNA + S-methyl-5'-thioadenosine + H(+)</text>
        <dbReference type="Rhea" id="RHEA:62432"/>
        <dbReference type="Rhea" id="RHEA-COMP:13339"/>
        <dbReference type="Rhea" id="RHEA-COMP:16092"/>
        <dbReference type="ChEBI" id="CHEBI:15378"/>
        <dbReference type="ChEBI" id="CHEBI:17509"/>
        <dbReference type="ChEBI" id="CHEBI:59789"/>
        <dbReference type="ChEBI" id="CHEBI:65315"/>
        <dbReference type="ChEBI" id="CHEBI:82930"/>
        <dbReference type="EC" id="2.5.1.25"/>
    </reaction>
</comment>
<dbReference type="InterPro" id="IPR051521">
    <property type="entry name" value="tRNA_Mod/Golgi_Maint"/>
</dbReference>
<evidence type="ECO:0000256" key="3">
    <source>
        <dbReference type="ARBA" id="ARBA00022679"/>
    </source>
</evidence>
<accession>A0AA35R2C8</accession>
<proteinExistence type="inferred from homology"/>
<evidence type="ECO:0000256" key="2">
    <source>
        <dbReference type="ARBA" id="ARBA00012386"/>
    </source>
</evidence>
<dbReference type="AlphaFoldDB" id="A0AA35R2C8"/>
<dbReference type="Pfam" id="PF03942">
    <property type="entry name" value="DTW"/>
    <property type="match status" value="1"/>
</dbReference>
<comment type="function">
    <text evidence="7">Catalyzes the formation of 3-(3-amino-3-carboxypropyl)uridine (acp3U) at position 20 in the D-loop of several cytoplasmic tRNAs (acp3U(20)).</text>
</comment>
<evidence type="ECO:0000256" key="5">
    <source>
        <dbReference type="ARBA" id="ARBA00022694"/>
    </source>
</evidence>
<comment type="caution">
    <text evidence="13">The sequence shown here is derived from an EMBL/GenBank/DDBJ whole genome shotgun (WGS) entry which is preliminary data.</text>
</comment>
<dbReference type="PANTHER" id="PTHR15627:SF8">
    <property type="entry name" value="TRNA-URIDINE AMINOCARBOXYPROPYLTRANSFERASE 1"/>
    <property type="match status" value="1"/>
</dbReference>
<feature type="domain" description="DTW" evidence="12">
    <location>
        <begin position="39"/>
        <end position="176"/>
    </location>
</feature>
<evidence type="ECO:0000256" key="7">
    <source>
        <dbReference type="ARBA" id="ARBA00037050"/>
    </source>
</evidence>
<dbReference type="SMART" id="SM01144">
    <property type="entry name" value="DTW"/>
    <property type="match status" value="1"/>
</dbReference>
<evidence type="ECO:0000313" key="13">
    <source>
        <dbReference type="EMBL" id="CAI8001595.1"/>
    </source>
</evidence>
<comment type="subcellular location">
    <subcellularLocation>
        <location evidence="1">Nucleus</location>
    </subcellularLocation>
</comment>
<evidence type="ECO:0000256" key="10">
    <source>
        <dbReference type="ARBA" id="ARBA00042508"/>
    </source>
</evidence>
<dbReference type="GO" id="GO:0005634">
    <property type="term" value="C:nucleus"/>
    <property type="evidence" value="ECO:0007669"/>
    <property type="project" value="UniProtKB-SubCell"/>
</dbReference>
<evidence type="ECO:0000256" key="11">
    <source>
        <dbReference type="ARBA" id="ARBA00048718"/>
    </source>
</evidence>
<dbReference type="GO" id="GO:0016432">
    <property type="term" value="F:tRNA-uridine aminocarboxypropyltransferase activity"/>
    <property type="evidence" value="ECO:0007669"/>
    <property type="project" value="UniProtKB-EC"/>
</dbReference>
<evidence type="ECO:0000256" key="8">
    <source>
        <dbReference type="ARBA" id="ARBA00038290"/>
    </source>
</evidence>
<keyword evidence="3" id="KW-0808">Transferase</keyword>
<keyword evidence="14" id="KW-1185">Reference proteome</keyword>
<dbReference type="Proteomes" id="UP001174909">
    <property type="component" value="Unassembled WGS sequence"/>
</dbReference>
<dbReference type="EC" id="2.5.1.25" evidence="2"/>
<evidence type="ECO:0000256" key="6">
    <source>
        <dbReference type="ARBA" id="ARBA00023242"/>
    </source>
</evidence>
<evidence type="ECO:0000313" key="14">
    <source>
        <dbReference type="Proteomes" id="UP001174909"/>
    </source>
</evidence>
<evidence type="ECO:0000259" key="12">
    <source>
        <dbReference type="SMART" id="SM01144"/>
    </source>
</evidence>